<dbReference type="PANTHER" id="PTHR12763">
    <property type="match status" value="1"/>
</dbReference>
<evidence type="ECO:0000313" key="8">
    <source>
        <dbReference type="Proteomes" id="UP000186406"/>
    </source>
</evidence>
<dbReference type="PANTHER" id="PTHR12763:SF28">
    <property type="entry name" value="GEO10507P1-RELATED"/>
    <property type="match status" value="1"/>
</dbReference>
<protein>
    <submittedName>
        <fullName evidence="7">DnaJ domain-containing protein</fullName>
    </submittedName>
</protein>
<name>A0A1M7ZLU5_9HYPH</name>
<dbReference type="SUPFAM" id="SSF46565">
    <property type="entry name" value="Chaperone J-domain"/>
    <property type="match status" value="1"/>
</dbReference>
<reference evidence="7 8" key="1">
    <citation type="submission" date="2016-12" db="EMBL/GenBank/DDBJ databases">
        <authorList>
            <person name="Song W.-J."/>
            <person name="Kurnit D.M."/>
        </authorList>
    </citation>
    <scope>NUCLEOTIDE SEQUENCE [LARGE SCALE GENOMIC DNA]</scope>
    <source>
        <strain evidence="7 8">DSM 19599</strain>
    </source>
</reference>
<evidence type="ECO:0000256" key="5">
    <source>
        <dbReference type="ARBA" id="ARBA00038105"/>
    </source>
</evidence>
<evidence type="ECO:0000313" key="7">
    <source>
        <dbReference type="EMBL" id="SHO65870.1"/>
    </source>
</evidence>
<dbReference type="Pfam" id="PF00226">
    <property type="entry name" value="DnaJ"/>
    <property type="match status" value="1"/>
</dbReference>
<accession>A0A1M7ZLU5</accession>
<dbReference type="PROSITE" id="PS50076">
    <property type="entry name" value="DNAJ_2"/>
    <property type="match status" value="1"/>
</dbReference>
<evidence type="ECO:0000256" key="4">
    <source>
        <dbReference type="ARBA" id="ARBA00023136"/>
    </source>
</evidence>
<dbReference type="AlphaFoldDB" id="A0A1M7ZLU5"/>
<dbReference type="Proteomes" id="UP000186406">
    <property type="component" value="Unassembled WGS sequence"/>
</dbReference>
<sequence length="250" mass="25984">MALIVGIAVLLLLVLAGRGIVKTNPAALAKLGRQAGGVTLVGVGVWLTLTGRWEAGLPVGAFGLSLLGYGSHLQTILGRRNPFGNLGGAAGGLGSGIPPGGGGPALSTVETDMLAMQLDHGTGKISGRVRSGLYSGQSLESLSPMELELLWRSLARDGESRALLETYLDRRQPGWRQNFHDDPAARQRGATSAGGMSIEEAYETLGLLPGATEAEIRAAHRTLMKRVHPDVGGTAALAARLNQAKDRLLG</sequence>
<dbReference type="RefSeq" id="WP_073629095.1">
    <property type="nucleotide sequence ID" value="NZ_FRXO01000004.1"/>
</dbReference>
<proteinExistence type="inferred from homology"/>
<dbReference type="GO" id="GO:0016020">
    <property type="term" value="C:membrane"/>
    <property type="evidence" value="ECO:0007669"/>
    <property type="project" value="UniProtKB-SubCell"/>
</dbReference>
<comment type="similarity">
    <text evidence="5">Belongs to the TIM14 family.</text>
</comment>
<keyword evidence="4" id="KW-0472">Membrane</keyword>
<feature type="domain" description="J" evidence="6">
    <location>
        <begin position="200"/>
        <end position="250"/>
    </location>
</feature>
<dbReference type="CDD" id="cd06257">
    <property type="entry name" value="DnaJ"/>
    <property type="match status" value="1"/>
</dbReference>
<dbReference type="Gene3D" id="1.10.287.110">
    <property type="entry name" value="DnaJ domain"/>
    <property type="match status" value="1"/>
</dbReference>
<dbReference type="InterPro" id="IPR001623">
    <property type="entry name" value="DnaJ_domain"/>
</dbReference>
<gene>
    <name evidence="7" type="ORF">SAMN02745172_02518</name>
</gene>
<dbReference type="OrthoDB" id="9811070at2"/>
<evidence type="ECO:0000256" key="1">
    <source>
        <dbReference type="ARBA" id="ARBA00004167"/>
    </source>
</evidence>
<evidence type="ECO:0000256" key="3">
    <source>
        <dbReference type="ARBA" id="ARBA00022989"/>
    </source>
</evidence>
<dbReference type="EMBL" id="FRXO01000004">
    <property type="protein sequence ID" value="SHO65870.1"/>
    <property type="molecule type" value="Genomic_DNA"/>
</dbReference>
<dbReference type="STRING" id="1123029.SAMN02745172_02518"/>
<keyword evidence="2" id="KW-0812">Transmembrane</keyword>
<keyword evidence="3" id="KW-1133">Transmembrane helix</keyword>
<evidence type="ECO:0000256" key="2">
    <source>
        <dbReference type="ARBA" id="ARBA00022692"/>
    </source>
</evidence>
<evidence type="ECO:0000259" key="6">
    <source>
        <dbReference type="PROSITE" id="PS50076"/>
    </source>
</evidence>
<comment type="subcellular location">
    <subcellularLocation>
        <location evidence="1">Membrane</location>
        <topology evidence="1">Single-pass membrane protein</topology>
    </subcellularLocation>
</comment>
<organism evidence="7 8">
    <name type="scientific">Pseudoxanthobacter soli DSM 19599</name>
    <dbReference type="NCBI Taxonomy" id="1123029"/>
    <lineage>
        <taxon>Bacteria</taxon>
        <taxon>Pseudomonadati</taxon>
        <taxon>Pseudomonadota</taxon>
        <taxon>Alphaproteobacteria</taxon>
        <taxon>Hyphomicrobiales</taxon>
        <taxon>Segnochrobactraceae</taxon>
        <taxon>Pseudoxanthobacter</taxon>
    </lineage>
</organism>
<dbReference type="InterPro" id="IPR036869">
    <property type="entry name" value="J_dom_sf"/>
</dbReference>
<keyword evidence="8" id="KW-1185">Reference proteome</keyword>
<dbReference type="SMART" id="SM00271">
    <property type="entry name" value="DnaJ"/>
    <property type="match status" value="1"/>
</dbReference>